<dbReference type="Pfam" id="PF00376">
    <property type="entry name" value="MerR"/>
    <property type="match status" value="1"/>
</dbReference>
<evidence type="ECO:0000256" key="5">
    <source>
        <dbReference type="ARBA" id="ARBA00023163"/>
    </source>
</evidence>
<feature type="domain" description="HTH merR-type" evidence="6">
    <location>
        <begin position="12"/>
        <end position="78"/>
    </location>
</feature>
<evidence type="ECO:0000313" key="8">
    <source>
        <dbReference type="Proteomes" id="UP000619761"/>
    </source>
</evidence>
<evidence type="ECO:0000256" key="2">
    <source>
        <dbReference type="ARBA" id="ARBA00022490"/>
    </source>
</evidence>
<comment type="subcellular location">
    <subcellularLocation>
        <location evidence="1">Cytoplasm</location>
    </subcellularLocation>
</comment>
<keyword evidence="3" id="KW-0805">Transcription regulation</keyword>
<dbReference type="PROSITE" id="PS00552">
    <property type="entry name" value="HTH_MERR_1"/>
    <property type="match status" value="1"/>
</dbReference>
<sequence>MMFVHCEVDMNIGEAAKASGVTAKMIRHYESIDLIGHSLRTESGYRTYTEKDVHVLRFIKSARSLGFSLEQIKVLLSLWQDRSRASSDVKALATEHINELNAKITELTAMRNLLETLTVSCPGDERADCPILVGLSDQLTERP</sequence>
<dbReference type="SUPFAM" id="SSF46955">
    <property type="entry name" value="Putative DNA-binding domain"/>
    <property type="match status" value="1"/>
</dbReference>
<dbReference type="InterPro" id="IPR011789">
    <property type="entry name" value="CueR"/>
</dbReference>
<dbReference type="InterPro" id="IPR015358">
    <property type="entry name" value="Tscrpt_reg_MerR_DNA-bd"/>
</dbReference>
<dbReference type="PROSITE" id="PS50937">
    <property type="entry name" value="HTH_MERR_2"/>
    <property type="match status" value="1"/>
</dbReference>
<dbReference type="PANTHER" id="PTHR30204:SF94">
    <property type="entry name" value="HEAVY METAL-DEPENDENT TRANSCRIPTIONAL REGULATOR HI_0293-RELATED"/>
    <property type="match status" value="1"/>
</dbReference>
<keyword evidence="5" id="KW-0804">Transcription</keyword>
<dbReference type="InterPro" id="IPR000551">
    <property type="entry name" value="MerR-type_HTH_dom"/>
</dbReference>
<reference evidence="8" key="1">
    <citation type="journal article" date="2019" name="Int. J. Syst. Evol. Microbiol.">
        <title>The Global Catalogue of Microorganisms (GCM) 10K type strain sequencing project: providing services to taxonomists for standard genome sequencing and annotation.</title>
        <authorList>
            <consortium name="The Broad Institute Genomics Platform"/>
            <consortium name="The Broad Institute Genome Sequencing Center for Infectious Disease"/>
            <person name="Wu L."/>
            <person name="Ma J."/>
        </authorList>
    </citation>
    <scope>NUCLEOTIDE SEQUENCE [LARGE SCALE GENOMIC DNA]</scope>
    <source>
        <strain evidence="8">KCTC 32239</strain>
    </source>
</reference>
<comment type="caution">
    <text evidence="7">The sequence shown here is derived from an EMBL/GenBank/DDBJ whole genome shotgun (WGS) entry which is preliminary data.</text>
</comment>
<dbReference type="EMBL" id="BMYZ01000002">
    <property type="protein sequence ID" value="GGY79369.1"/>
    <property type="molecule type" value="Genomic_DNA"/>
</dbReference>
<proteinExistence type="predicted"/>
<protein>
    <submittedName>
        <fullName evidence="7">Cu(I)-responsive transcriptional regulator</fullName>
    </submittedName>
</protein>
<evidence type="ECO:0000256" key="1">
    <source>
        <dbReference type="ARBA" id="ARBA00004496"/>
    </source>
</evidence>
<dbReference type="PANTHER" id="PTHR30204">
    <property type="entry name" value="REDOX-CYCLING DRUG-SENSING TRANSCRIPTIONAL ACTIVATOR SOXR"/>
    <property type="match status" value="1"/>
</dbReference>
<dbReference type="NCBIfam" id="TIGR02044">
    <property type="entry name" value="CueR"/>
    <property type="match status" value="1"/>
</dbReference>
<keyword evidence="4" id="KW-0238">DNA-binding</keyword>
<evidence type="ECO:0000259" key="6">
    <source>
        <dbReference type="PROSITE" id="PS50937"/>
    </source>
</evidence>
<dbReference type="Pfam" id="PF09278">
    <property type="entry name" value="MerR-DNA-bind"/>
    <property type="match status" value="1"/>
</dbReference>
<keyword evidence="8" id="KW-1185">Reference proteome</keyword>
<accession>A0ABQ3B8W1</accession>
<dbReference type="InterPro" id="IPR009061">
    <property type="entry name" value="DNA-bd_dom_put_sf"/>
</dbReference>
<dbReference type="PRINTS" id="PR00040">
    <property type="entry name" value="HTHMERR"/>
</dbReference>
<dbReference type="Proteomes" id="UP000619761">
    <property type="component" value="Unassembled WGS sequence"/>
</dbReference>
<organism evidence="7 8">
    <name type="scientific">Cellvibrio zantedeschiae</name>
    <dbReference type="NCBI Taxonomy" id="1237077"/>
    <lineage>
        <taxon>Bacteria</taxon>
        <taxon>Pseudomonadati</taxon>
        <taxon>Pseudomonadota</taxon>
        <taxon>Gammaproteobacteria</taxon>
        <taxon>Cellvibrionales</taxon>
        <taxon>Cellvibrionaceae</taxon>
        <taxon>Cellvibrio</taxon>
    </lineage>
</organism>
<evidence type="ECO:0000313" key="7">
    <source>
        <dbReference type="EMBL" id="GGY79369.1"/>
    </source>
</evidence>
<name>A0ABQ3B8W1_9GAMM</name>
<gene>
    <name evidence="7" type="ORF">GCM10011613_25260</name>
</gene>
<dbReference type="InterPro" id="IPR047057">
    <property type="entry name" value="MerR_fam"/>
</dbReference>
<evidence type="ECO:0000256" key="4">
    <source>
        <dbReference type="ARBA" id="ARBA00023125"/>
    </source>
</evidence>
<keyword evidence="2" id="KW-0963">Cytoplasm</keyword>
<evidence type="ECO:0000256" key="3">
    <source>
        <dbReference type="ARBA" id="ARBA00023015"/>
    </source>
</evidence>
<dbReference type="Gene3D" id="1.10.1660.10">
    <property type="match status" value="1"/>
</dbReference>
<dbReference type="CDD" id="cd01108">
    <property type="entry name" value="HTH_CueR"/>
    <property type="match status" value="1"/>
</dbReference>
<dbReference type="SMART" id="SM00422">
    <property type="entry name" value="HTH_MERR"/>
    <property type="match status" value="1"/>
</dbReference>